<dbReference type="InterPro" id="IPR054363">
    <property type="entry name" value="GH95_cat"/>
</dbReference>
<dbReference type="InterPro" id="IPR027414">
    <property type="entry name" value="GH95_N_dom"/>
</dbReference>
<dbReference type="Gene3D" id="1.50.10.10">
    <property type="match status" value="1"/>
</dbReference>
<reference evidence="4" key="2">
    <citation type="journal article" date="2021" name="PeerJ">
        <title>Extensive microbial diversity within the chicken gut microbiome revealed by metagenomics and culture.</title>
        <authorList>
            <person name="Gilroy R."/>
            <person name="Ravi A."/>
            <person name="Getino M."/>
            <person name="Pursley I."/>
            <person name="Horton D.L."/>
            <person name="Alikhan N.F."/>
            <person name="Baker D."/>
            <person name="Gharbi K."/>
            <person name="Hall N."/>
            <person name="Watson M."/>
            <person name="Adriaenssens E.M."/>
            <person name="Foster-Nyarko E."/>
            <person name="Jarju S."/>
            <person name="Secka A."/>
            <person name="Antonio M."/>
            <person name="Oren A."/>
            <person name="Chaudhuri R.R."/>
            <person name="La Ragione R."/>
            <person name="Hildebrand F."/>
            <person name="Pallen M.J."/>
        </authorList>
    </citation>
    <scope>NUCLEOTIDE SEQUENCE</scope>
    <source>
        <strain evidence="4">CHK199-13235</strain>
    </source>
</reference>
<evidence type="ECO:0000313" key="5">
    <source>
        <dbReference type="Proteomes" id="UP000824002"/>
    </source>
</evidence>
<dbReference type="PANTHER" id="PTHR31084">
    <property type="entry name" value="ALPHA-L-FUCOSIDASE 2"/>
    <property type="match status" value="1"/>
</dbReference>
<dbReference type="Pfam" id="PF21307">
    <property type="entry name" value="Glyco_hydro_95_C"/>
    <property type="match status" value="1"/>
</dbReference>
<dbReference type="GO" id="GO:0005975">
    <property type="term" value="P:carbohydrate metabolic process"/>
    <property type="evidence" value="ECO:0007669"/>
    <property type="project" value="InterPro"/>
</dbReference>
<proteinExistence type="predicted"/>
<feature type="domain" description="Glycosyl hydrolase family 95 catalytic" evidence="3">
    <location>
        <begin position="251"/>
        <end position="654"/>
    </location>
</feature>
<dbReference type="PANTHER" id="PTHR31084:SF0">
    <property type="entry name" value="ALPHA-L-FUCOSIDASE 2"/>
    <property type="match status" value="1"/>
</dbReference>
<feature type="domain" description="Glycosyl hydrolase family 95 N-terminal" evidence="1">
    <location>
        <begin position="4"/>
        <end position="234"/>
    </location>
</feature>
<keyword evidence="4" id="KW-0378">Hydrolase</keyword>
<dbReference type="EMBL" id="DVJP01000040">
    <property type="protein sequence ID" value="HIS76404.1"/>
    <property type="molecule type" value="Genomic_DNA"/>
</dbReference>
<dbReference type="GO" id="GO:0004560">
    <property type="term" value="F:alpha-L-fucosidase activity"/>
    <property type="evidence" value="ECO:0007669"/>
    <property type="project" value="InterPro"/>
</dbReference>
<dbReference type="PIRSF" id="PIRSF007663">
    <property type="entry name" value="UCP007663"/>
    <property type="match status" value="1"/>
</dbReference>
<evidence type="ECO:0000259" key="1">
    <source>
        <dbReference type="Pfam" id="PF14498"/>
    </source>
</evidence>
<organism evidence="4 5">
    <name type="scientific">Candidatus Merdivicinus excrementipullorum</name>
    <dbReference type="NCBI Taxonomy" id="2840867"/>
    <lineage>
        <taxon>Bacteria</taxon>
        <taxon>Bacillati</taxon>
        <taxon>Bacillota</taxon>
        <taxon>Clostridia</taxon>
        <taxon>Eubacteriales</taxon>
        <taxon>Oscillospiraceae</taxon>
        <taxon>Oscillospiraceae incertae sedis</taxon>
        <taxon>Candidatus Merdivicinus</taxon>
    </lineage>
</organism>
<dbReference type="AlphaFoldDB" id="A0A9D1JZA4"/>
<dbReference type="Pfam" id="PF14498">
    <property type="entry name" value="Glyco_hyd_65N_2"/>
    <property type="match status" value="1"/>
</dbReference>
<sequence length="735" mass="81965">MQKLVYQTPPKEWMEGLPIGNGRLAAMVWGDNLDRLTLNHEWLWTGRNKGRKVRQSAEGLPLVREAIRNGEHFTATALANSFFGGKGGISGIPGRVDDYQPAGELDFQLAGENSFVSRELDIRTGVAKVCHKSGGALVNGEFFADCVGQCLSARWESETPFSGTLSIGREAEEGTEVSIMAKENLLRLDGKISGGIQFAAQAKICTDGEVAVQGEKLSVQNAKYIQLVINMATSQKDLEQELAAYDLDAAQYEQAKARHIDRFSDVMGRLDFVLEGDEKFSSLPTDERLRRVKEGEIDNGISALYFDFGRYLLVSSSICGELPANLQGKWNDSLTPPWNCDYHFDINLQMNYWMAEPAGMPECAKALIRYVRSFLDSGREAAKKLYGCRGIFLPIQTDAWGISTPESYGWAAWIGAAPWIARHLWDHYRYSGDKEYLKNEAYEFFAAVAEFYEDYLQKDENGVYQILPSQSPENAIPEIGCFPVLIDQSAAMDVQLCCDALTYAIRSAEILGVDGEKVSRWKELRDNLPPFAIGSDGRLMEWQKEYTEREPGHRHLSHLYGLYPSDLFTPSTRPEQYAAGIRSLQYRLSHGGGHTGWSRAWVSCLWARLGNKEEFYQHYTALIKDFATVSLLDLHPPRIFQIDGNLGAVAAGLEAVVSFYDDTAHLLRGIPAEWGTGHLKGVKIPGGHTVNVSWKDGKLESLSVIMGFEPRANLEWEGKAFTAEGKPGQLVQFDV</sequence>
<dbReference type="InterPro" id="IPR012341">
    <property type="entry name" value="6hp_glycosidase-like_sf"/>
</dbReference>
<dbReference type="Proteomes" id="UP000824002">
    <property type="component" value="Unassembled WGS sequence"/>
</dbReference>
<accession>A0A9D1JZA4</accession>
<evidence type="ECO:0000259" key="2">
    <source>
        <dbReference type="Pfam" id="PF21307"/>
    </source>
</evidence>
<dbReference type="InterPro" id="IPR008928">
    <property type="entry name" value="6-hairpin_glycosidase_sf"/>
</dbReference>
<name>A0A9D1JZA4_9FIRM</name>
<evidence type="ECO:0000259" key="3">
    <source>
        <dbReference type="Pfam" id="PF22124"/>
    </source>
</evidence>
<reference evidence="4" key="1">
    <citation type="submission" date="2020-10" db="EMBL/GenBank/DDBJ databases">
        <authorList>
            <person name="Gilroy R."/>
        </authorList>
    </citation>
    <scope>NUCLEOTIDE SEQUENCE</scope>
    <source>
        <strain evidence="4">CHK199-13235</strain>
    </source>
</reference>
<comment type="caution">
    <text evidence="4">The sequence shown here is derived from an EMBL/GenBank/DDBJ whole genome shotgun (WGS) entry which is preliminary data.</text>
</comment>
<dbReference type="InterPro" id="IPR049053">
    <property type="entry name" value="AFCA-like_C"/>
</dbReference>
<evidence type="ECO:0000313" key="4">
    <source>
        <dbReference type="EMBL" id="HIS76404.1"/>
    </source>
</evidence>
<dbReference type="SUPFAM" id="SSF48208">
    <property type="entry name" value="Six-hairpin glycosidases"/>
    <property type="match status" value="1"/>
</dbReference>
<feature type="domain" description="Alpha fucosidase A-like C-terminal" evidence="2">
    <location>
        <begin position="663"/>
        <end position="718"/>
    </location>
</feature>
<protein>
    <submittedName>
        <fullName evidence="4">Glycoside hydrolase N-terminal domain-containing protein</fullName>
    </submittedName>
</protein>
<dbReference type="InterPro" id="IPR016518">
    <property type="entry name" value="Alpha-L-fucosidase"/>
</dbReference>
<gene>
    <name evidence="4" type="ORF">IAB51_06265</name>
</gene>
<dbReference type="Pfam" id="PF22124">
    <property type="entry name" value="Glyco_hydro_95_cat"/>
    <property type="match status" value="1"/>
</dbReference>